<evidence type="ECO:0000256" key="1">
    <source>
        <dbReference type="ARBA" id="ARBA00022679"/>
    </source>
</evidence>
<sequence length="301" mass="32438">MEKALLDGVRRFNRTVTQRVGALNDAYLSRSRPLGQARVLWEIGGGGGGGAAGCEVRALRSLLDLDSGYLSRLLRALETDGLVTVTTDAADARVRTARLTDAGRAEVAYLNQASDDLAAEILAPLNTKQRERLVAAMADVERLLTASQVEIAVTDPRLPAARHCLTTYFDELAERFDDGFDPALGISASDAELTMPAGLLLVATLHGDPVGCGALKFSPADRGAAHIKRMWVDQDVRGLGLGRRLLAELEAQAASHGATVVRLDTNKALAEAIGMYRAAGYREVDAFNDEKYAHHWFEKVL</sequence>
<evidence type="ECO:0000259" key="3">
    <source>
        <dbReference type="PROSITE" id="PS50995"/>
    </source>
</evidence>
<dbReference type="EMBL" id="JAGSOH010000169">
    <property type="protein sequence ID" value="MBR7830944.1"/>
    <property type="molecule type" value="Genomic_DNA"/>
</dbReference>
<evidence type="ECO:0000313" key="5">
    <source>
        <dbReference type="EMBL" id="MBR7830944.1"/>
    </source>
</evidence>
<dbReference type="SUPFAM" id="SSF46785">
    <property type="entry name" value="Winged helix' DNA-binding domain"/>
    <property type="match status" value="1"/>
</dbReference>
<keyword evidence="1" id="KW-0808">Transferase</keyword>
<dbReference type="SUPFAM" id="SSF55729">
    <property type="entry name" value="Acyl-CoA N-acyltransferases (Nat)"/>
    <property type="match status" value="1"/>
</dbReference>
<dbReference type="InterPro" id="IPR000182">
    <property type="entry name" value="GNAT_dom"/>
</dbReference>
<dbReference type="Pfam" id="PF12802">
    <property type="entry name" value="MarR_2"/>
    <property type="match status" value="1"/>
</dbReference>
<dbReference type="AlphaFoldDB" id="A0A941ENQ8"/>
<dbReference type="Gene3D" id="1.10.10.10">
    <property type="entry name" value="Winged helix-like DNA-binding domain superfamily/Winged helix DNA-binding domain"/>
    <property type="match status" value="1"/>
</dbReference>
<dbReference type="GO" id="GO:0016747">
    <property type="term" value="F:acyltransferase activity, transferring groups other than amino-acyl groups"/>
    <property type="evidence" value="ECO:0007669"/>
    <property type="project" value="InterPro"/>
</dbReference>
<keyword evidence="6" id="KW-1185">Reference proteome</keyword>
<dbReference type="InterPro" id="IPR036388">
    <property type="entry name" value="WH-like_DNA-bd_sf"/>
</dbReference>
<organism evidence="5 6">
    <name type="scientific">Actinospica acidithermotolerans</name>
    <dbReference type="NCBI Taxonomy" id="2828514"/>
    <lineage>
        <taxon>Bacteria</taxon>
        <taxon>Bacillati</taxon>
        <taxon>Actinomycetota</taxon>
        <taxon>Actinomycetes</taxon>
        <taxon>Catenulisporales</taxon>
        <taxon>Actinospicaceae</taxon>
        <taxon>Actinospica</taxon>
    </lineage>
</organism>
<dbReference type="SMART" id="SM00347">
    <property type="entry name" value="HTH_MARR"/>
    <property type="match status" value="1"/>
</dbReference>
<dbReference type="InterPro" id="IPR000835">
    <property type="entry name" value="HTH_MarR-typ"/>
</dbReference>
<feature type="domain" description="HTH marR-type" evidence="3">
    <location>
        <begin position="2"/>
        <end position="142"/>
    </location>
</feature>
<keyword evidence="2" id="KW-0012">Acyltransferase</keyword>
<evidence type="ECO:0000256" key="2">
    <source>
        <dbReference type="ARBA" id="ARBA00023315"/>
    </source>
</evidence>
<dbReference type="PROSITE" id="PS51186">
    <property type="entry name" value="GNAT"/>
    <property type="match status" value="1"/>
</dbReference>
<dbReference type="RefSeq" id="WP_212522063.1">
    <property type="nucleotide sequence ID" value="NZ_JAGSOH010000169.1"/>
</dbReference>
<protein>
    <submittedName>
        <fullName evidence="5">MarR family transcriptional regulator</fullName>
    </submittedName>
</protein>
<dbReference type="PANTHER" id="PTHR43877:SF2">
    <property type="entry name" value="AMINOALKYLPHOSPHONATE N-ACETYLTRANSFERASE-RELATED"/>
    <property type="match status" value="1"/>
</dbReference>
<dbReference type="Gene3D" id="3.40.630.30">
    <property type="match status" value="1"/>
</dbReference>
<gene>
    <name evidence="5" type="ORF">KDK95_31860</name>
</gene>
<dbReference type="PANTHER" id="PTHR43877">
    <property type="entry name" value="AMINOALKYLPHOSPHONATE N-ACETYLTRANSFERASE-RELATED-RELATED"/>
    <property type="match status" value="1"/>
</dbReference>
<evidence type="ECO:0000313" key="6">
    <source>
        <dbReference type="Proteomes" id="UP000676325"/>
    </source>
</evidence>
<proteinExistence type="predicted"/>
<reference evidence="5" key="1">
    <citation type="submission" date="2021-04" db="EMBL/GenBank/DDBJ databases">
        <title>Genome based classification of Actinospica acidithermotolerans sp. nov., an actinobacterium isolated from an Indonesian hot spring.</title>
        <authorList>
            <person name="Kusuma A.B."/>
            <person name="Putra K.E."/>
            <person name="Nafisah S."/>
            <person name="Loh J."/>
            <person name="Nouioui I."/>
            <person name="Goodfellow M."/>
        </authorList>
    </citation>
    <scope>NUCLEOTIDE SEQUENCE</scope>
    <source>
        <strain evidence="5">MGRD01-02</strain>
    </source>
</reference>
<evidence type="ECO:0000259" key="4">
    <source>
        <dbReference type="PROSITE" id="PS51186"/>
    </source>
</evidence>
<accession>A0A941ENQ8</accession>
<dbReference type="InterPro" id="IPR016181">
    <property type="entry name" value="Acyl_CoA_acyltransferase"/>
</dbReference>
<dbReference type="Proteomes" id="UP000676325">
    <property type="component" value="Unassembled WGS sequence"/>
</dbReference>
<dbReference type="PROSITE" id="PS50995">
    <property type="entry name" value="HTH_MARR_2"/>
    <property type="match status" value="1"/>
</dbReference>
<feature type="domain" description="N-acetyltransferase" evidence="4">
    <location>
        <begin position="156"/>
        <end position="301"/>
    </location>
</feature>
<dbReference type="GO" id="GO:0003700">
    <property type="term" value="F:DNA-binding transcription factor activity"/>
    <property type="evidence" value="ECO:0007669"/>
    <property type="project" value="InterPro"/>
</dbReference>
<comment type="caution">
    <text evidence="5">The sequence shown here is derived from an EMBL/GenBank/DDBJ whole genome shotgun (WGS) entry which is preliminary data.</text>
</comment>
<dbReference type="InterPro" id="IPR036390">
    <property type="entry name" value="WH_DNA-bd_sf"/>
</dbReference>
<name>A0A941ENQ8_9ACTN</name>
<dbReference type="InterPro" id="IPR050832">
    <property type="entry name" value="Bact_Acetyltransf"/>
</dbReference>
<dbReference type="Pfam" id="PF00583">
    <property type="entry name" value="Acetyltransf_1"/>
    <property type="match status" value="1"/>
</dbReference>